<comment type="caution">
    <text evidence="7">The sequence shown here is derived from an EMBL/GenBank/DDBJ whole genome shotgun (WGS) entry which is preliminary data.</text>
</comment>
<feature type="transmembrane region" description="Helical" evidence="6">
    <location>
        <begin position="134"/>
        <end position="151"/>
    </location>
</feature>
<feature type="transmembrane region" description="Helical" evidence="6">
    <location>
        <begin position="185"/>
        <end position="207"/>
    </location>
</feature>
<evidence type="ECO:0000256" key="2">
    <source>
        <dbReference type="ARBA" id="ARBA00022475"/>
    </source>
</evidence>
<dbReference type="GO" id="GO:0005886">
    <property type="term" value="C:plasma membrane"/>
    <property type="evidence" value="ECO:0007669"/>
    <property type="project" value="UniProtKB-SubCell"/>
</dbReference>
<keyword evidence="4 6" id="KW-1133">Transmembrane helix</keyword>
<evidence type="ECO:0000256" key="3">
    <source>
        <dbReference type="ARBA" id="ARBA00022692"/>
    </source>
</evidence>
<dbReference type="GO" id="GO:0015658">
    <property type="term" value="F:branched-chain amino acid transmembrane transporter activity"/>
    <property type="evidence" value="ECO:0007669"/>
    <property type="project" value="InterPro"/>
</dbReference>
<accession>A0A7X2PD64</accession>
<sequence length="307" mass="33482">MSFFQIILIYTCIYALMAIGQNLITGYGGMLSLCQAGFFALGSYATAILTTTYGWNFWLTLPVAVLISAICGFAIGMPTLRLKGDYLAIATLGFGEIVRNVINNWDSLTKGPMGIQKIPQAAILGFKFNPYKKTAFLIMLVVVLAICYFLFRRLARSRMGRALAAVREDEIAAASMGINTTKYKVSAFILGASVAGIAGSFQAVYILSVTPGTYTFMVSIMVLCMVVLGGMGNFLACILGAFIIQFISYFPQLTGLTNVIPAQAKQIIFGLILVVMMIWRPQGIMGREKFDYSGEKRKKGAKDATRN</sequence>
<feature type="transmembrane region" description="Helical" evidence="6">
    <location>
        <begin position="57"/>
        <end position="77"/>
    </location>
</feature>
<dbReference type="Proteomes" id="UP000460549">
    <property type="component" value="Unassembled WGS sequence"/>
</dbReference>
<organism evidence="7 8">
    <name type="scientific">Bullifex porci</name>
    <dbReference type="NCBI Taxonomy" id="2606638"/>
    <lineage>
        <taxon>Bacteria</taxon>
        <taxon>Pseudomonadati</taxon>
        <taxon>Spirochaetota</taxon>
        <taxon>Spirochaetia</taxon>
        <taxon>Spirochaetales</taxon>
        <taxon>Spirochaetaceae</taxon>
        <taxon>Bullifex</taxon>
    </lineage>
</organism>
<proteinExistence type="predicted"/>
<feature type="transmembrane region" description="Helical" evidence="6">
    <location>
        <begin position="262"/>
        <end position="279"/>
    </location>
</feature>
<keyword evidence="5 6" id="KW-0472">Membrane</keyword>
<evidence type="ECO:0000313" key="7">
    <source>
        <dbReference type="EMBL" id="MSU06702.1"/>
    </source>
</evidence>
<dbReference type="InterPro" id="IPR001851">
    <property type="entry name" value="ABC_transp_permease"/>
</dbReference>
<evidence type="ECO:0000256" key="1">
    <source>
        <dbReference type="ARBA" id="ARBA00004651"/>
    </source>
</evidence>
<keyword evidence="8" id="KW-1185">Reference proteome</keyword>
<dbReference type="InterPro" id="IPR043428">
    <property type="entry name" value="LivM-like"/>
</dbReference>
<dbReference type="EMBL" id="VUNN01000015">
    <property type="protein sequence ID" value="MSU06702.1"/>
    <property type="molecule type" value="Genomic_DNA"/>
</dbReference>
<comment type="subcellular location">
    <subcellularLocation>
        <location evidence="1">Cell membrane</location>
        <topology evidence="1">Multi-pass membrane protein</topology>
    </subcellularLocation>
</comment>
<protein>
    <submittedName>
        <fullName evidence="7">Branched-chain amino acid ABC transporter permease</fullName>
    </submittedName>
</protein>
<dbReference type="AlphaFoldDB" id="A0A7X2PD64"/>
<dbReference type="PANTHER" id="PTHR30482:SF10">
    <property type="entry name" value="HIGH-AFFINITY BRANCHED-CHAIN AMINO ACID TRANSPORT PROTEIN BRAE"/>
    <property type="match status" value="1"/>
</dbReference>
<name>A0A7X2PD64_9SPIO</name>
<evidence type="ECO:0000256" key="4">
    <source>
        <dbReference type="ARBA" id="ARBA00022989"/>
    </source>
</evidence>
<dbReference type="CDD" id="cd06581">
    <property type="entry name" value="TM_PBP1_LivM_like"/>
    <property type="match status" value="1"/>
</dbReference>
<evidence type="ECO:0000256" key="5">
    <source>
        <dbReference type="ARBA" id="ARBA00023136"/>
    </source>
</evidence>
<gene>
    <name evidence="7" type="ORF">FYJ80_07930</name>
</gene>
<keyword evidence="2" id="KW-1003">Cell membrane</keyword>
<feature type="transmembrane region" description="Helical" evidence="6">
    <location>
        <begin position="30"/>
        <end position="50"/>
    </location>
</feature>
<feature type="transmembrane region" description="Helical" evidence="6">
    <location>
        <begin position="7"/>
        <end position="24"/>
    </location>
</feature>
<dbReference type="Pfam" id="PF02653">
    <property type="entry name" value="BPD_transp_2"/>
    <property type="match status" value="1"/>
</dbReference>
<evidence type="ECO:0000313" key="8">
    <source>
        <dbReference type="Proteomes" id="UP000460549"/>
    </source>
</evidence>
<dbReference type="RefSeq" id="WP_154425763.1">
    <property type="nucleotide sequence ID" value="NZ_JAQYPZ010000269.1"/>
</dbReference>
<keyword evidence="3 6" id="KW-0812">Transmembrane</keyword>
<dbReference type="PANTHER" id="PTHR30482">
    <property type="entry name" value="HIGH-AFFINITY BRANCHED-CHAIN AMINO ACID TRANSPORT SYSTEM PERMEASE"/>
    <property type="match status" value="1"/>
</dbReference>
<evidence type="ECO:0000256" key="6">
    <source>
        <dbReference type="SAM" id="Phobius"/>
    </source>
</evidence>
<reference evidence="7 8" key="1">
    <citation type="submission" date="2019-08" db="EMBL/GenBank/DDBJ databases">
        <title>In-depth cultivation of the pig gut microbiome towards novel bacterial diversity and tailored functional studies.</title>
        <authorList>
            <person name="Wylensek D."/>
            <person name="Hitch T.C.A."/>
            <person name="Clavel T."/>
        </authorList>
    </citation>
    <scope>NUCLEOTIDE SEQUENCE [LARGE SCALE GENOMIC DNA]</scope>
    <source>
        <strain evidence="7 8">NM-380-WT-3C1</strain>
    </source>
</reference>